<keyword evidence="3" id="KW-0479">Metal-binding</keyword>
<dbReference type="PANTHER" id="PTHR42813">
    <property type="entry name" value="ZINC-TYPE ALCOHOL DEHYDROGENASE-LIKE"/>
    <property type="match status" value="1"/>
</dbReference>
<evidence type="ECO:0000256" key="3">
    <source>
        <dbReference type="ARBA" id="ARBA00022723"/>
    </source>
</evidence>
<dbReference type="Proteomes" id="UP001221411">
    <property type="component" value="Unassembled WGS sequence"/>
</dbReference>
<dbReference type="RefSeq" id="WP_271920938.1">
    <property type="nucleotide sequence ID" value="NZ_JAQNDO010000001.1"/>
</dbReference>
<evidence type="ECO:0000256" key="2">
    <source>
        <dbReference type="ARBA" id="ARBA00008072"/>
    </source>
</evidence>
<evidence type="ECO:0000256" key="4">
    <source>
        <dbReference type="ARBA" id="ARBA00022833"/>
    </source>
</evidence>
<evidence type="ECO:0000313" key="8">
    <source>
        <dbReference type="Proteomes" id="UP001221411"/>
    </source>
</evidence>
<dbReference type="SUPFAM" id="SSF51735">
    <property type="entry name" value="NAD(P)-binding Rossmann-fold domains"/>
    <property type="match status" value="1"/>
</dbReference>
<dbReference type="InterPro" id="IPR036291">
    <property type="entry name" value="NAD(P)-bd_dom_sf"/>
</dbReference>
<keyword evidence="8" id="KW-1185">Reference proteome</keyword>
<dbReference type="SUPFAM" id="SSF50129">
    <property type="entry name" value="GroES-like"/>
    <property type="match status" value="1"/>
</dbReference>
<evidence type="ECO:0000259" key="6">
    <source>
        <dbReference type="Pfam" id="PF08240"/>
    </source>
</evidence>
<comment type="caution">
    <text evidence="7">The sequence shown here is derived from an EMBL/GenBank/DDBJ whole genome shotgun (WGS) entry which is preliminary data.</text>
</comment>
<dbReference type="PANTHER" id="PTHR42813:SF3">
    <property type="entry name" value="GLUTATHIONE-INDEPENDENT FORMALDEHYDE DEHYDROGENASE"/>
    <property type="match status" value="1"/>
</dbReference>
<evidence type="ECO:0000256" key="5">
    <source>
        <dbReference type="ARBA" id="ARBA00023027"/>
    </source>
</evidence>
<gene>
    <name evidence="7" type="ORF">POL67_24090</name>
</gene>
<protein>
    <submittedName>
        <fullName evidence="7">Glutathione-independent formaldehyde dehydrogenase</fullName>
    </submittedName>
</protein>
<feature type="domain" description="Alcohol dehydrogenase-like N-terminal" evidence="6">
    <location>
        <begin position="25"/>
        <end position="144"/>
    </location>
</feature>
<keyword evidence="5" id="KW-0520">NAD</keyword>
<keyword evidence="4" id="KW-0862">Zinc</keyword>
<dbReference type="Gene3D" id="3.90.180.10">
    <property type="entry name" value="Medium-chain alcohol dehydrogenases, catalytic domain"/>
    <property type="match status" value="1"/>
</dbReference>
<reference evidence="7 8" key="1">
    <citation type="submission" date="2022-11" db="EMBL/GenBank/DDBJ databases">
        <title>Minimal conservation of predation-associated metabolite biosynthetic gene clusters underscores biosynthetic potential of Myxococcota including descriptions for ten novel species: Archangium lansinium sp. nov., Myxococcus landrumus sp. nov., Nannocystis bai.</title>
        <authorList>
            <person name="Ahearne A."/>
            <person name="Stevens C."/>
            <person name="Dowd S."/>
        </authorList>
    </citation>
    <scope>NUCLEOTIDE SEQUENCE [LARGE SCALE GENOMIC DNA]</scope>
    <source>
        <strain evidence="7 8">RJM3</strain>
    </source>
</reference>
<dbReference type="Pfam" id="PF08240">
    <property type="entry name" value="ADH_N"/>
    <property type="match status" value="1"/>
</dbReference>
<proteinExistence type="inferred from homology"/>
<comment type="similarity">
    <text evidence="2">Belongs to the zinc-containing alcohol dehydrogenase family.</text>
</comment>
<organism evidence="7 8">
    <name type="scientific">Polyangium mundeleinium</name>
    <dbReference type="NCBI Taxonomy" id="2995306"/>
    <lineage>
        <taxon>Bacteria</taxon>
        <taxon>Pseudomonadati</taxon>
        <taxon>Myxococcota</taxon>
        <taxon>Polyangia</taxon>
        <taxon>Polyangiales</taxon>
        <taxon>Polyangiaceae</taxon>
        <taxon>Polyangium</taxon>
    </lineage>
</organism>
<dbReference type="InterPro" id="IPR013154">
    <property type="entry name" value="ADH-like_N"/>
</dbReference>
<dbReference type="Gene3D" id="3.40.50.720">
    <property type="entry name" value="NAD(P)-binding Rossmann-like Domain"/>
    <property type="match status" value="1"/>
</dbReference>
<dbReference type="EMBL" id="JAQNDO010000001">
    <property type="protein sequence ID" value="MDC0744434.1"/>
    <property type="molecule type" value="Genomic_DNA"/>
</dbReference>
<dbReference type="InterPro" id="IPR011032">
    <property type="entry name" value="GroES-like_sf"/>
</dbReference>
<evidence type="ECO:0000313" key="7">
    <source>
        <dbReference type="EMBL" id="MDC0744434.1"/>
    </source>
</evidence>
<dbReference type="CDD" id="cd08282">
    <property type="entry name" value="PFDH_like"/>
    <property type="match status" value="1"/>
</dbReference>
<evidence type="ECO:0000256" key="1">
    <source>
        <dbReference type="ARBA" id="ARBA00001947"/>
    </source>
</evidence>
<comment type="cofactor">
    <cofactor evidence="1">
        <name>Zn(2+)</name>
        <dbReference type="ChEBI" id="CHEBI:29105"/>
    </cofactor>
</comment>
<name>A0ABT5ESU7_9BACT</name>
<sequence length="397" mass="42217">MKAVVFKGRMEVVVEEVPDARIEQPTDAVVRITSAAICGSDLHMYDGRTAALPGTVLGHEPLGVVEEVGPAVEKVRPGDRVVMPFNISCGRCFNCARGYTAACLTVNPSAHGGAYGYVGMGPYRGGQAERLRVPFADTNCLPLPGVPGDDLEDDFVLLADVFPTGCFGADLAAVEPGMSVAVFGAGPVGLLAAYAAQLRGANEVYVVDYVPDRLQRAEAIGATAIDFTRGDPVEQIIAIRRARQGDLGADMGLADKMMGVMCGVEAVGFQAVDWEHPQDEKPNRVIEDLIRLVNPTGHIGIVGLYVPEDPGGINPHAKKGEIQISFGKLWEKGISFGTGQTPVLRYGPRLRDLVASGQARPSFVVTHRMPLEAAPDAYAKLARREEGYAKVILKPGG</sequence>
<accession>A0ABT5ESU7</accession>